<gene>
    <name evidence="2 5" type="primary">thiL</name>
    <name evidence="5" type="ORF">CCAN11_10004</name>
</gene>
<dbReference type="GO" id="GO:0005524">
    <property type="term" value="F:ATP binding"/>
    <property type="evidence" value="ECO:0007669"/>
    <property type="project" value="UniProtKB-UniRule"/>
</dbReference>
<dbReference type="InterPro" id="IPR036676">
    <property type="entry name" value="PurM-like_C_sf"/>
</dbReference>
<comment type="pathway">
    <text evidence="2">Cofactor biosynthesis; thiamine diphosphate biosynthesis; thiamine diphosphate from thiamine phosphate: step 1/1.</text>
</comment>
<dbReference type="HAMAP" id="MF_02128">
    <property type="entry name" value="TMP_kinase"/>
    <property type="match status" value="1"/>
</dbReference>
<reference evidence="6" key="1">
    <citation type="submission" date="2015-01" db="EMBL/GenBank/DDBJ databases">
        <authorList>
            <person name="MANFREDI Pablo"/>
        </authorList>
    </citation>
    <scope>NUCLEOTIDE SEQUENCE [LARGE SCALE GENOMIC DNA]</scope>
    <source>
        <strain evidence="6">Cc11</strain>
    </source>
</reference>
<keyword evidence="2" id="KW-0460">Magnesium</keyword>
<keyword evidence="1 2" id="KW-0784">Thiamine biosynthesis</keyword>
<dbReference type="Gene3D" id="3.90.650.10">
    <property type="entry name" value="PurM-like C-terminal domain"/>
    <property type="match status" value="1"/>
</dbReference>
<feature type="binding site" evidence="2">
    <location>
        <position position="163"/>
    </location>
    <ligand>
        <name>Mg(2+)</name>
        <dbReference type="ChEBI" id="CHEBI:18420"/>
        <label>1</label>
    </ligand>
</feature>
<organism evidence="5 6">
    <name type="scientific">Capnocytophaga canimorsus</name>
    <dbReference type="NCBI Taxonomy" id="28188"/>
    <lineage>
        <taxon>Bacteria</taxon>
        <taxon>Pseudomonadati</taxon>
        <taxon>Bacteroidota</taxon>
        <taxon>Flavobacteriia</taxon>
        <taxon>Flavobacteriales</taxon>
        <taxon>Flavobacteriaceae</taxon>
        <taxon>Capnocytophaga</taxon>
    </lineage>
</organism>
<feature type="binding site" evidence="2">
    <location>
        <position position="70"/>
    </location>
    <ligand>
        <name>Mg(2+)</name>
        <dbReference type="ChEBI" id="CHEBI:18420"/>
        <label>4</label>
    </ligand>
</feature>
<dbReference type="GO" id="GO:0009030">
    <property type="term" value="F:thiamine-phosphate kinase activity"/>
    <property type="evidence" value="ECO:0007669"/>
    <property type="project" value="UniProtKB-UniRule"/>
</dbReference>
<feature type="binding site" evidence="2">
    <location>
        <position position="86"/>
    </location>
    <ligand>
        <name>Mg(2+)</name>
        <dbReference type="ChEBI" id="CHEBI:18420"/>
        <label>1</label>
    </ligand>
</feature>
<name>A0A0B7I298_9FLAO</name>
<dbReference type="InterPro" id="IPR006283">
    <property type="entry name" value="ThiL-like"/>
</dbReference>
<protein>
    <recommendedName>
        <fullName evidence="2">Thiamine-monophosphate kinase</fullName>
        <shortName evidence="2">TMP kinase</shortName>
        <shortName evidence="2">Thiamine-phosphate kinase</shortName>
        <ecNumber evidence="2">2.7.4.16</ecNumber>
    </recommendedName>
</protein>
<dbReference type="EC" id="2.7.4.16" evidence="2"/>
<dbReference type="UniPathway" id="UPA00060">
    <property type="reaction ID" value="UER00142"/>
</dbReference>
<comment type="miscellaneous">
    <text evidence="2">Reaction mechanism of ThiL seems to utilize a direct, inline transfer of the gamma-phosphate of ATP to TMP rather than a phosphorylated enzyme intermediate.</text>
</comment>
<feature type="binding site" evidence="2">
    <location>
        <position position="84"/>
    </location>
    <ligand>
        <name>Mg(2+)</name>
        <dbReference type="ChEBI" id="CHEBI:18420"/>
        <label>4</label>
    </ligand>
</feature>
<evidence type="ECO:0000259" key="4">
    <source>
        <dbReference type="Pfam" id="PF02769"/>
    </source>
</evidence>
<evidence type="ECO:0000256" key="2">
    <source>
        <dbReference type="HAMAP-Rule" id="MF_02128"/>
    </source>
</evidence>
<keyword evidence="2" id="KW-0067">ATP-binding</keyword>
<feature type="domain" description="PurM-like C-terminal" evidence="4">
    <location>
        <begin position="194"/>
        <end position="352"/>
    </location>
</feature>
<evidence type="ECO:0000313" key="6">
    <source>
        <dbReference type="Proteomes" id="UP000039370"/>
    </source>
</evidence>
<dbReference type="InterPro" id="IPR010918">
    <property type="entry name" value="PurM-like_C_dom"/>
</dbReference>
<proteinExistence type="inferred from homology"/>
<dbReference type="GO" id="GO:0009229">
    <property type="term" value="P:thiamine diphosphate biosynthetic process"/>
    <property type="evidence" value="ECO:0007669"/>
    <property type="project" value="UniProtKB-UniRule"/>
</dbReference>
<evidence type="ECO:0000259" key="3">
    <source>
        <dbReference type="Pfam" id="PF00586"/>
    </source>
</evidence>
<feature type="binding site" evidence="2">
    <location>
        <begin position="162"/>
        <end position="163"/>
    </location>
    <ligand>
        <name>ATP</name>
        <dbReference type="ChEBI" id="CHEBI:30616"/>
    </ligand>
</feature>
<feature type="binding site" evidence="2">
    <location>
        <position position="371"/>
    </location>
    <ligand>
        <name>substrate</name>
    </ligand>
</feature>
<feature type="binding site" evidence="2">
    <location>
        <position position="266"/>
    </location>
    <ligand>
        <name>Mg(2+)</name>
        <dbReference type="ChEBI" id="CHEBI:18420"/>
        <label>3</label>
    </ligand>
</feature>
<evidence type="ECO:0000256" key="1">
    <source>
        <dbReference type="ARBA" id="ARBA00022977"/>
    </source>
</evidence>
<feature type="binding site" evidence="2">
    <location>
        <position position="115"/>
    </location>
    <ligand>
        <name>Mg(2+)</name>
        <dbReference type="ChEBI" id="CHEBI:18420"/>
        <label>3</label>
    </ligand>
</feature>
<accession>A0A0B7I298</accession>
<dbReference type="SUPFAM" id="SSF55326">
    <property type="entry name" value="PurM N-terminal domain-like"/>
    <property type="match status" value="1"/>
</dbReference>
<dbReference type="EMBL" id="CDOK01000001">
    <property type="protein sequence ID" value="CEN46096.1"/>
    <property type="molecule type" value="Genomic_DNA"/>
</dbReference>
<dbReference type="Pfam" id="PF00586">
    <property type="entry name" value="AIRS"/>
    <property type="match status" value="1"/>
</dbReference>
<dbReference type="Proteomes" id="UP000039370">
    <property type="component" value="Unassembled WGS sequence"/>
</dbReference>
<keyword evidence="2 5" id="KW-0808">Transferase</keyword>
<dbReference type="NCBIfam" id="TIGR01379">
    <property type="entry name" value="thiL"/>
    <property type="match status" value="1"/>
</dbReference>
<feature type="binding site" evidence="2">
    <location>
        <position position="145"/>
    </location>
    <ligand>
        <name>ATP</name>
        <dbReference type="ChEBI" id="CHEBI:30616"/>
    </ligand>
</feature>
<dbReference type="Pfam" id="PF02769">
    <property type="entry name" value="AIRS_C"/>
    <property type="match status" value="1"/>
</dbReference>
<feature type="domain" description="PurM-like N-terminal" evidence="3">
    <location>
        <begin position="68"/>
        <end position="180"/>
    </location>
</feature>
<feature type="binding site" evidence="2">
    <location>
        <position position="85"/>
    </location>
    <ligand>
        <name>Mg(2+)</name>
        <dbReference type="ChEBI" id="CHEBI:18420"/>
        <label>1</label>
    </ligand>
</feature>
<feature type="binding site" evidence="2">
    <location>
        <position position="86"/>
    </location>
    <ligand>
        <name>Mg(2+)</name>
        <dbReference type="ChEBI" id="CHEBI:18420"/>
        <label>2</label>
    </ligand>
</feature>
<evidence type="ECO:0000313" key="5">
    <source>
        <dbReference type="EMBL" id="CEN46096.1"/>
    </source>
</evidence>
<dbReference type="PANTHER" id="PTHR30270">
    <property type="entry name" value="THIAMINE-MONOPHOSPHATE KINASE"/>
    <property type="match status" value="1"/>
</dbReference>
<feature type="binding site" evidence="2">
    <location>
        <position position="93"/>
    </location>
    <ligand>
        <name>substrate</name>
    </ligand>
</feature>
<feature type="binding site" evidence="2">
    <location>
        <position position="268"/>
    </location>
    <ligand>
        <name>ATP</name>
        <dbReference type="ChEBI" id="CHEBI:30616"/>
    </ligand>
</feature>
<keyword evidence="2" id="KW-0547">Nucleotide-binding</keyword>
<sequence>MKKQNPFFKPKTIIFANNPQLVFVKSYPMITDKNESRTALSELGEFGLISHLTKDFKIENHTTLKGIGDDAAVIDFRDKKAVISTDILIEGVHFDLSYVPLKHLGYKSVMVNLSDIYAMNAKATQITVSIAVSNRFPLEALEELYAGIRLACQKYKVDLVGGDTTSSTRGLIISITAIGETDAEDIAYRNQANEHDLIVVTGDLGGAYLGLQVLEREKAVFQVNPNLQPDLSMYTYLIERQLKPEARKDIPPLLKALGVKPTSMIDISDGLSSEILHICKQSGVGCRIYEEKIPLDPQVINTCEEFHLDSTTIALSGGEDYELLFTIKPSDYDKIKGNPNLSVIGHIVEKNQGEKLITRAGEAIEIIARGWNALKEQ</sequence>
<feature type="binding site" evidence="2">
    <location>
        <position position="319"/>
    </location>
    <ligand>
        <name>substrate</name>
    </ligand>
</feature>
<dbReference type="Gene3D" id="3.30.1330.10">
    <property type="entry name" value="PurM-like, N-terminal domain"/>
    <property type="match status" value="1"/>
</dbReference>
<dbReference type="AlphaFoldDB" id="A0A0B7I298"/>
<keyword evidence="2 5" id="KW-0418">Kinase</keyword>
<feature type="binding site" evidence="2">
    <location>
        <position position="269"/>
    </location>
    <ligand>
        <name>Mg(2+)</name>
        <dbReference type="ChEBI" id="CHEBI:18420"/>
        <label>5</label>
    </ligand>
</feature>
<feature type="binding site" evidence="2">
    <location>
        <position position="115"/>
    </location>
    <ligand>
        <name>Mg(2+)</name>
        <dbReference type="ChEBI" id="CHEBI:18420"/>
        <label>4</label>
    </ligand>
</feature>
<dbReference type="CDD" id="cd02194">
    <property type="entry name" value="ThiL"/>
    <property type="match status" value="1"/>
</dbReference>
<dbReference type="PANTHER" id="PTHR30270:SF0">
    <property type="entry name" value="THIAMINE-MONOPHOSPHATE KINASE"/>
    <property type="match status" value="1"/>
</dbReference>
<comment type="function">
    <text evidence="2">Catalyzes the ATP-dependent phosphorylation of thiamine-monophosphate (TMP) to form thiamine-pyrophosphate (TPP), the active form of vitamin B1.</text>
</comment>
<feature type="binding site" evidence="2">
    <location>
        <position position="70"/>
    </location>
    <ligand>
        <name>Mg(2+)</name>
        <dbReference type="ChEBI" id="CHEBI:18420"/>
        <label>3</label>
    </ligand>
</feature>
<comment type="catalytic activity">
    <reaction evidence="2">
        <text>thiamine phosphate + ATP = thiamine diphosphate + ADP</text>
        <dbReference type="Rhea" id="RHEA:15913"/>
        <dbReference type="ChEBI" id="CHEBI:30616"/>
        <dbReference type="ChEBI" id="CHEBI:37575"/>
        <dbReference type="ChEBI" id="CHEBI:58937"/>
        <dbReference type="ChEBI" id="CHEBI:456216"/>
        <dbReference type="EC" id="2.7.4.16"/>
    </reaction>
</comment>
<dbReference type="SUPFAM" id="SSF56042">
    <property type="entry name" value="PurM C-terminal domain-like"/>
    <property type="match status" value="1"/>
</dbReference>
<dbReference type="GO" id="GO:0000287">
    <property type="term" value="F:magnesium ion binding"/>
    <property type="evidence" value="ECO:0007669"/>
    <property type="project" value="UniProtKB-UniRule"/>
</dbReference>
<dbReference type="InterPro" id="IPR016188">
    <property type="entry name" value="PurM-like_N"/>
</dbReference>
<dbReference type="InterPro" id="IPR036921">
    <property type="entry name" value="PurM-like_N_sf"/>
</dbReference>
<feature type="binding site" evidence="2">
    <location>
        <position position="115"/>
    </location>
    <ligand>
        <name>Mg(2+)</name>
        <dbReference type="ChEBI" id="CHEBI:18420"/>
        <label>2</label>
    </ligand>
</feature>
<feature type="binding site" evidence="2">
    <location>
        <position position="189"/>
    </location>
    <ligand>
        <name>ATP</name>
        <dbReference type="ChEBI" id="CHEBI:30616"/>
    </ligand>
</feature>
<keyword evidence="2" id="KW-0479">Metal-binding</keyword>
<comment type="similarity">
    <text evidence="2">Belongs to the thiamine-monophosphate kinase family.</text>
</comment>
<dbReference type="GO" id="GO:0009228">
    <property type="term" value="P:thiamine biosynthetic process"/>
    <property type="evidence" value="ECO:0007669"/>
    <property type="project" value="UniProtKB-KW"/>
</dbReference>